<feature type="binding site" evidence="6">
    <location>
        <position position="115"/>
    </location>
    <ligand>
        <name>S-adenosyl-L-methionine</name>
        <dbReference type="ChEBI" id="CHEBI:59789"/>
    </ligand>
</feature>
<evidence type="ECO:0000256" key="3">
    <source>
        <dbReference type="ARBA" id="ARBA00022679"/>
    </source>
</evidence>
<comment type="catalytic activity">
    <reaction evidence="1 5">
        <text>L-glutamyl-[protein] + S-adenosyl-L-methionine = [protein]-L-glutamate 5-O-methyl ester + S-adenosyl-L-homocysteine</text>
        <dbReference type="Rhea" id="RHEA:24452"/>
        <dbReference type="Rhea" id="RHEA-COMP:10208"/>
        <dbReference type="Rhea" id="RHEA-COMP:10311"/>
        <dbReference type="ChEBI" id="CHEBI:29973"/>
        <dbReference type="ChEBI" id="CHEBI:57856"/>
        <dbReference type="ChEBI" id="CHEBI:59789"/>
        <dbReference type="ChEBI" id="CHEBI:82795"/>
        <dbReference type="EC" id="2.1.1.80"/>
    </reaction>
</comment>
<evidence type="ECO:0000313" key="9">
    <source>
        <dbReference type="Proteomes" id="UP000030004"/>
    </source>
</evidence>
<comment type="function">
    <text evidence="5">Methylation of the membrane-bound methyl-accepting chemotaxis proteins (MCP) to form gamma-glutamyl methyl ester residues in MCP.</text>
</comment>
<gene>
    <name evidence="8" type="ORF">ATO9_16760</name>
</gene>
<dbReference type="InterPro" id="IPR026024">
    <property type="entry name" value="Chemotaxis_MeTrfase_CheR"/>
</dbReference>
<dbReference type="InterPro" id="IPR029063">
    <property type="entry name" value="SAM-dependent_MTases_sf"/>
</dbReference>
<evidence type="ECO:0000256" key="2">
    <source>
        <dbReference type="ARBA" id="ARBA00022603"/>
    </source>
</evidence>
<evidence type="ECO:0000259" key="7">
    <source>
        <dbReference type="PROSITE" id="PS50123"/>
    </source>
</evidence>
<dbReference type="Gene3D" id="1.10.155.10">
    <property type="entry name" value="Chemotaxis receptor methyltransferase CheR, N-terminal domain"/>
    <property type="match status" value="1"/>
</dbReference>
<evidence type="ECO:0000256" key="5">
    <source>
        <dbReference type="PIRNR" id="PIRNR000410"/>
    </source>
</evidence>
<keyword evidence="9" id="KW-1185">Reference proteome</keyword>
<dbReference type="InterPro" id="IPR000780">
    <property type="entry name" value="CheR_MeTrfase"/>
</dbReference>
<feature type="binding site" evidence="6">
    <location>
        <begin position="195"/>
        <end position="196"/>
    </location>
    <ligand>
        <name>S-adenosyl-L-methionine</name>
        <dbReference type="ChEBI" id="CHEBI:59789"/>
    </ligand>
</feature>
<dbReference type="EMBL" id="AQQX01000008">
    <property type="protein sequence ID" value="KGM47717.1"/>
    <property type="molecule type" value="Genomic_DNA"/>
</dbReference>
<feature type="domain" description="CheR-type methyltransferase" evidence="7">
    <location>
        <begin position="1"/>
        <end position="269"/>
    </location>
</feature>
<dbReference type="GO" id="GO:0032259">
    <property type="term" value="P:methylation"/>
    <property type="evidence" value="ECO:0007669"/>
    <property type="project" value="UniProtKB-KW"/>
</dbReference>
<feature type="binding site" evidence="6">
    <location>
        <begin position="212"/>
        <end position="213"/>
    </location>
    <ligand>
        <name>S-adenosyl-L-methionine</name>
        <dbReference type="ChEBI" id="CHEBI:59789"/>
    </ligand>
</feature>
<dbReference type="InterPro" id="IPR022641">
    <property type="entry name" value="CheR_N"/>
</dbReference>
<name>A0A0A0EER5_9RHOB</name>
<dbReference type="PROSITE" id="PS50123">
    <property type="entry name" value="CHER"/>
    <property type="match status" value="1"/>
</dbReference>
<evidence type="ECO:0000256" key="1">
    <source>
        <dbReference type="ARBA" id="ARBA00001541"/>
    </source>
</evidence>
<dbReference type="Pfam" id="PF03705">
    <property type="entry name" value="CheR_N"/>
    <property type="match status" value="1"/>
</dbReference>
<proteinExistence type="predicted"/>
<evidence type="ECO:0000256" key="4">
    <source>
        <dbReference type="ARBA" id="ARBA00022691"/>
    </source>
</evidence>
<keyword evidence="2 5" id="KW-0489">Methyltransferase</keyword>
<keyword evidence="3 5" id="KW-0808">Transferase</keyword>
<dbReference type="GO" id="GO:0008983">
    <property type="term" value="F:protein-glutamate O-methyltransferase activity"/>
    <property type="evidence" value="ECO:0007669"/>
    <property type="project" value="UniProtKB-EC"/>
</dbReference>
<dbReference type="PANTHER" id="PTHR24422">
    <property type="entry name" value="CHEMOTAXIS PROTEIN METHYLTRANSFERASE"/>
    <property type="match status" value="1"/>
</dbReference>
<dbReference type="SUPFAM" id="SSF53335">
    <property type="entry name" value="S-adenosyl-L-methionine-dependent methyltransferases"/>
    <property type="match status" value="1"/>
</dbReference>
<dbReference type="InterPro" id="IPR050903">
    <property type="entry name" value="Bact_Chemotaxis_MeTrfase"/>
</dbReference>
<dbReference type="Proteomes" id="UP000030004">
    <property type="component" value="Unassembled WGS sequence"/>
</dbReference>
<dbReference type="Gene3D" id="3.40.50.150">
    <property type="entry name" value="Vaccinia Virus protein VP39"/>
    <property type="match status" value="1"/>
</dbReference>
<dbReference type="SMART" id="SM00138">
    <property type="entry name" value="MeTrc"/>
    <property type="match status" value="1"/>
</dbReference>
<dbReference type="InterPro" id="IPR036804">
    <property type="entry name" value="CheR_N_sf"/>
</dbReference>
<dbReference type="PRINTS" id="PR00996">
    <property type="entry name" value="CHERMTFRASE"/>
</dbReference>
<accession>A0A0A0EER5</accession>
<feature type="binding site" evidence="6">
    <location>
        <position position="73"/>
    </location>
    <ligand>
        <name>S-adenosyl-L-methionine</name>
        <dbReference type="ChEBI" id="CHEBI:59789"/>
    </ligand>
</feature>
<organism evidence="8 9">
    <name type="scientific">Pseudooceanicola atlanticus</name>
    <dbReference type="NCBI Taxonomy" id="1461694"/>
    <lineage>
        <taxon>Bacteria</taxon>
        <taxon>Pseudomonadati</taxon>
        <taxon>Pseudomonadota</taxon>
        <taxon>Alphaproteobacteria</taxon>
        <taxon>Rhodobacterales</taxon>
        <taxon>Paracoccaceae</taxon>
        <taxon>Pseudooceanicola</taxon>
    </lineage>
</organism>
<feature type="binding site" evidence="6">
    <location>
        <position position="77"/>
    </location>
    <ligand>
        <name>S-adenosyl-L-methionine</name>
        <dbReference type="ChEBI" id="CHEBI:59789"/>
    </ligand>
</feature>
<protein>
    <recommendedName>
        <fullName evidence="5">Chemotaxis protein methyltransferase</fullName>
        <ecNumber evidence="5">2.1.1.80</ecNumber>
    </recommendedName>
</protein>
<sequence length="283" mass="31985">MSDAAFAQISALARAEAGLILPASKITMVQSRLRSRLTALNITSYEAYAKFVAGAEGDVERRMMISALTTNVSHFFRENHHFEILRRDAFPELLQQARKGEGIRIWSAGCSSGQEPYSIAMLIHEYAPELVGQDTLILASDIDPKIMEAAEAGAYSEQQIAGIPPEMQKKYLKKNGTQYHVSANLKKMIRFRELNLIGNWPMRMKFDVIFCRNVVIYFDSETQNALWPRFRNALKPNGWFFLGHSERVADTAANDFQSVGMTAYRPIQNRNQTQSILTNAREA</sequence>
<dbReference type="PANTHER" id="PTHR24422:SF19">
    <property type="entry name" value="CHEMOTAXIS PROTEIN METHYLTRANSFERASE"/>
    <property type="match status" value="1"/>
</dbReference>
<evidence type="ECO:0000313" key="8">
    <source>
        <dbReference type="EMBL" id="KGM47717.1"/>
    </source>
</evidence>
<evidence type="ECO:0000256" key="6">
    <source>
        <dbReference type="PIRSR" id="PIRSR000410-1"/>
    </source>
</evidence>
<dbReference type="Pfam" id="PF01739">
    <property type="entry name" value="CheR"/>
    <property type="match status" value="1"/>
</dbReference>
<feature type="binding site" evidence="6">
    <location>
        <position position="71"/>
    </location>
    <ligand>
        <name>S-adenosyl-L-methionine</name>
        <dbReference type="ChEBI" id="CHEBI:59789"/>
    </ligand>
</feature>
<dbReference type="PIRSF" id="PIRSF000410">
    <property type="entry name" value="CheR"/>
    <property type="match status" value="1"/>
</dbReference>
<dbReference type="AlphaFoldDB" id="A0A0A0EER5"/>
<dbReference type="InterPro" id="IPR022642">
    <property type="entry name" value="CheR_C"/>
</dbReference>
<dbReference type="EC" id="2.1.1.80" evidence="5"/>
<reference evidence="8 9" key="1">
    <citation type="journal article" date="2015" name="Antonie Van Leeuwenhoek">
        <title>Pseudooceanicola atlanticus gen. nov. sp. nov., isolated from surface seawater of the Atlantic Ocean and reclassification of Oceanicola batsensis, Oceanicola marinus, Oceanicola nitratireducens, Oceanicola nanhaiensis, Oceanicola antarcticus and Oceanicola flagellatus, as Pseudooceanicola batsensis comb. nov., Pseudooceanicola marinus comb. nov., Pseudooceanicola nitratireducens comb. nov., Pseudooceanicola nanhaiensis comb. nov., Pseudooceanicola antarcticus comb. nov., and Pseudooceanicola flagellatus comb. nov.</title>
        <authorList>
            <person name="Lai Q."/>
            <person name="Li G."/>
            <person name="Liu X."/>
            <person name="Du Y."/>
            <person name="Sun F."/>
            <person name="Shao Z."/>
        </authorList>
    </citation>
    <scope>NUCLEOTIDE SEQUENCE [LARGE SCALE GENOMIC DNA]</scope>
    <source>
        <strain evidence="8 9">22II-s11g</strain>
    </source>
</reference>
<keyword evidence="4 5" id="KW-0949">S-adenosyl-L-methionine</keyword>
<comment type="caution">
    <text evidence="8">The sequence shown here is derived from an EMBL/GenBank/DDBJ whole genome shotgun (WGS) entry which is preliminary data.</text>
</comment>
<dbReference type="STRING" id="1461694.ATO9_16760"/>
<dbReference type="SUPFAM" id="SSF47757">
    <property type="entry name" value="Chemotaxis receptor methyltransferase CheR, N-terminal domain"/>
    <property type="match status" value="1"/>
</dbReference>
<feature type="binding site" evidence="6">
    <location>
        <position position="141"/>
    </location>
    <ligand>
        <name>S-adenosyl-L-methionine</name>
        <dbReference type="ChEBI" id="CHEBI:59789"/>
    </ligand>
</feature>
<dbReference type="eggNOG" id="COG1352">
    <property type="taxonomic scope" value="Bacteria"/>
</dbReference>